<sequence length="307" mass="34413">MRFAVIDLGTNTFHLLIKENQEVLFNTSIAAKIGMGGIGIKQILPDAFERALSVFEVFTKKLSEFNVDLTNVHAFGTSAIRNADNQTEFVNFIKEKTGISISVIDGLEEANLIYLGVKNAVNILENSLIVDIGGGSVEFIICNAEKILWKHSFEIGGLRLMEKFMKKDPLPPTEIQKMDTYFQTELLPLANAIHQYHPKIMVGSSGSFDTLNDLYFNKTTGNFPPENQAGFEYPLSEFWIAFESLVFANKEQRMALKGMIPLRVDMIVVAVCLIKYLIQTFGVEQIKISNYALKEGAAYKIQSENAY</sequence>
<dbReference type="PANTHER" id="PTHR30005:SF0">
    <property type="entry name" value="RETROGRADE REGULATION PROTEIN 2"/>
    <property type="match status" value="1"/>
</dbReference>
<keyword evidence="3" id="KW-1185">Reference proteome</keyword>
<protein>
    <submittedName>
        <fullName evidence="2">Phosphatase</fullName>
    </submittedName>
</protein>
<feature type="domain" description="Ppx/GppA phosphatase N-terminal" evidence="1">
    <location>
        <begin position="14"/>
        <end position="301"/>
    </location>
</feature>
<proteinExistence type="predicted"/>
<gene>
    <name evidence="2" type="ORF">ACFOOI_02985</name>
</gene>
<reference evidence="3" key="1">
    <citation type="journal article" date="2019" name="Int. J. Syst. Evol. Microbiol.">
        <title>The Global Catalogue of Microorganisms (GCM) 10K type strain sequencing project: providing services to taxonomists for standard genome sequencing and annotation.</title>
        <authorList>
            <consortium name="The Broad Institute Genomics Platform"/>
            <consortium name="The Broad Institute Genome Sequencing Center for Infectious Disease"/>
            <person name="Wu L."/>
            <person name="Ma J."/>
        </authorList>
    </citation>
    <scope>NUCLEOTIDE SEQUENCE [LARGE SCALE GENOMIC DNA]</scope>
    <source>
        <strain evidence="3">CECT 7956</strain>
    </source>
</reference>
<dbReference type="Gene3D" id="3.30.420.40">
    <property type="match status" value="1"/>
</dbReference>
<accession>A0ABV7YRW9</accession>
<evidence type="ECO:0000259" key="1">
    <source>
        <dbReference type="Pfam" id="PF02541"/>
    </source>
</evidence>
<dbReference type="Gene3D" id="3.30.420.150">
    <property type="entry name" value="Exopolyphosphatase. Domain 2"/>
    <property type="match status" value="1"/>
</dbReference>
<dbReference type="SUPFAM" id="SSF53067">
    <property type="entry name" value="Actin-like ATPase domain"/>
    <property type="match status" value="2"/>
</dbReference>
<dbReference type="InterPro" id="IPR043129">
    <property type="entry name" value="ATPase_NBD"/>
</dbReference>
<organism evidence="2 3">
    <name type="scientific">Lacihabitans lacunae</name>
    <dbReference type="NCBI Taxonomy" id="1028214"/>
    <lineage>
        <taxon>Bacteria</taxon>
        <taxon>Pseudomonadati</taxon>
        <taxon>Bacteroidota</taxon>
        <taxon>Cytophagia</taxon>
        <taxon>Cytophagales</taxon>
        <taxon>Leadbetterellaceae</taxon>
        <taxon>Lacihabitans</taxon>
    </lineage>
</organism>
<dbReference type="InterPro" id="IPR003695">
    <property type="entry name" value="Ppx_GppA_N"/>
</dbReference>
<name>A0ABV7YRW9_9BACT</name>
<dbReference type="Proteomes" id="UP001595616">
    <property type="component" value="Unassembled WGS sequence"/>
</dbReference>
<dbReference type="EMBL" id="JBHRYQ010000001">
    <property type="protein sequence ID" value="MFC3809606.1"/>
    <property type="molecule type" value="Genomic_DNA"/>
</dbReference>
<dbReference type="CDD" id="cd24055">
    <property type="entry name" value="ASKHA_NBD_ChPPX-like"/>
    <property type="match status" value="1"/>
</dbReference>
<dbReference type="PANTHER" id="PTHR30005">
    <property type="entry name" value="EXOPOLYPHOSPHATASE"/>
    <property type="match status" value="1"/>
</dbReference>
<dbReference type="InterPro" id="IPR050273">
    <property type="entry name" value="GppA/Ppx_hydrolase"/>
</dbReference>
<comment type="caution">
    <text evidence="2">The sequence shown here is derived from an EMBL/GenBank/DDBJ whole genome shotgun (WGS) entry which is preliminary data.</text>
</comment>
<evidence type="ECO:0000313" key="3">
    <source>
        <dbReference type="Proteomes" id="UP001595616"/>
    </source>
</evidence>
<dbReference type="Pfam" id="PF02541">
    <property type="entry name" value="Ppx-GppA"/>
    <property type="match status" value="1"/>
</dbReference>
<dbReference type="RefSeq" id="WP_379834885.1">
    <property type="nucleotide sequence ID" value="NZ_JBHRYQ010000001.1"/>
</dbReference>
<evidence type="ECO:0000313" key="2">
    <source>
        <dbReference type="EMBL" id="MFC3809606.1"/>
    </source>
</evidence>